<feature type="transmembrane region" description="Helical" evidence="3">
    <location>
        <begin position="30"/>
        <end position="47"/>
    </location>
</feature>
<evidence type="ECO:0000256" key="2">
    <source>
        <dbReference type="SAM" id="MobiDB-lite"/>
    </source>
</evidence>
<evidence type="ECO:0000256" key="3">
    <source>
        <dbReference type="SAM" id="Phobius"/>
    </source>
</evidence>
<dbReference type="EMBL" id="JBAWTH010000062">
    <property type="protein sequence ID" value="KAL2280845.1"/>
    <property type="molecule type" value="Genomic_DNA"/>
</dbReference>
<evidence type="ECO:0000313" key="4">
    <source>
        <dbReference type="EMBL" id="KAL2280845.1"/>
    </source>
</evidence>
<name>A0ABR4EEL5_9PEZI</name>
<feature type="compositionally biased region" description="Pro residues" evidence="2">
    <location>
        <begin position="396"/>
        <end position="412"/>
    </location>
</feature>
<sequence length="528" mass="56042">MESLMIAICWALAAILVRYLITQPHHVRALLNIFCFYCFAQSVIYYSDATDIEMSSSAIVVLTFITFFATVTHSPLSWLSLILYADPSKFPVSEIPRPIAEWFARPRQLIPPDSRSQAPDAINAEANKSQWIENLKKELSDAKSLILTYVRYVAMYEESQLRVQELENEVQTLKEEVKAREEDAVYARAERDLFKKKSASDKARADKCDTIILGLMEKRDQRIYTRVCRWCKPKINRLTRDIKDMGKKLADAAGAHNDLVSSTAEAEKEKDKIINEMDKIIADKDKIISAKGDEALAKTASADLGDSSQASLFAHIGAMELQLRDRDAEVARLNGDIDARRFCCCGGCGGASPGGPKDDGDDTGDDTGDDGTGNTNGGPPQGGNAQPPTAASEPSGAPPCPVGEPSNPPPTAGEPSDDDDGAALVPPAPAMPISSPLSSVPASPVPVPATLVPLPASPVSIPASPASIHASPTPVPAALVPLPTSPVASPAPLVFAPAAPGFGPRSSTFVPAPSADGTSGLPPPTNGT</sequence>
<comment type="caution">
    <text evidence="4">The sequence shown here is derived from an EMBL/GenBank/DDBJ whole genome shotgun (WGS) entry which is preliminary data.</text>
</comment>
<feature type="coiled-coil region" evidence="1">
    <location>
        <begin position="149"/>
        <end position="183"/>
    </location>
</feature>
<feature type="compositionally biased region" description="Gly residues" evidence="2">
    <location>
        <begin position="370"/>
        <end position="381"/>
    </location>
</feature>
<dbReference type="Proteomes" id="UP001600888">
    <property type="component" value="Unassembled WGS sequence"/>
</dbReference>
<feature type="compositionally biased region" description="Low complexity" evidence="2">
    <location>
        <begin position="434"/>
        <end position="450"/>
    </location>
</feature>
<reference evidence="4 5" key="1">
    <citation type="submission" date="2024-03" db="EMBL/GenBank/DDBJ databases">
        <title>A high-quality draft genome sequence of Diaporthe vaccinii, a causative agent of upright dieback and viscid rot disease in cranberry plants.</title>
        <authorList>
            <person name="Sarrasin M."/>
            <person name="Lang B.F."/>
            <person name="Burger G."/>
        </authorList>
    </citation>
    <scope>NUCLEOTIDE SEQUENCE [LARGE SCALE GENOMIC DNA]</scope>
    <source>
        <strain evidence="4 5">IS7</strain>
    </source>
</reference>
<evidence type="ECO:0000256" key="1">
    <source>
        <dbReference type="SAM" id="Coils"/>
    </source>
</evidence>
<protein>
    <submittedName>
        <fullName evidence="4">Uncharacterized protein</fullName>
    </submittedName>
</protein>
<feature type="region of interest" description="Disordered" evidence="2">
    <location>
        <begin position="348"/>
        <end position="450"/>
    </location>
</feature>
<organism evidence="4 5">
    <name type="scientific">Diaporthe vaccinii</name>
    <dbReference type="NCBI Taxonomy" id="105482"/>
    <lineage>
        <taxon>Eukaryota</taxon>
        <taxon>Fungi</taxon>
        <taxon>Dikarya</taxon>
        <taxon>Ascomycota</taxon>
        <taxon>Pezizomycotina</taxon>
        <taxon>Sordariomycetes</taxon>
        <taxon>Sordariomycetidae</taxon>
        <taxon>Diaporthales</taxon>
        <taxon>Diaporthaceae</taxon>
        <taxon>Diaporthe</taxon>
        <taxon>Diaporthe eres species complex</taxon>
    </lineage>
</organism>
<proteinExistence type="predicted"/>
<feature type="transmembrane region" description="Helical" evidence="3">
    <location>
        <begin position="59"/>
        <end position="85"/>
    </location>
</feature>
<feature type="region of interest" description="Disordered" evidence="2">
    <location>
        <begin position="502"/>
        <end position="528"/>
    </location>
</feature>
<keyword evidence="3" id="KW-0472">Membrane</keyword>
<accession>A0ABR4EEL5</accession>
<keyword evidence="1" id="KW-0175">Coiled coil</keyword>
<feature type="compositionally biased region" description="Acidic residues" evidence="2">
    <location>
        <begin position="359"/>
        <end position="369"/>
    </location>
</feature>
<keyword evidence="3" id="KW-0812">Transmembrane</keyword>
<gene>
    <name evidence="4" type="ORF">FJTKL_12161</name>
</gene>
<keyword evidence="5" id="KW-1185">Reference proteome</keyword>
<keyword evidence="3" id="KW-1133">Transmembrane helix</keyword>
<evidence type="ECO:0000313" key="5">
    <source>
        <dbReference type="Proteomes" id="UP001600888"/>
    </source>
</evidence>